<dbReference type="RefSeq" id="WP_320506926.1">
    <property type="nucleotide sequence ID" value="NZ_JAXCLW010000001.1"/>
</dbReference>
<evidence type="ECO:0000313" key="2">
    <source>
        <dbReference type="EMBL" id="MDY0881884.1"/>
    </source>
</evidence>
<keyword evidence="1" id="KW-0732">Signal</keyword>
<dbReference type="EMBL" id="JAXCLW010000001">
    <property type="protein sequence ID" value="MDY0881884.1"/>
    <property type="molecule type" value="Genomic_DNA"/>
</dbReference>
<comment type="caution">
    <text evidence="2">The sequence shown here is derived from an EMBL/GenBank/DDBJ whole genome shotgun (WGS) entry which is preliminary data.</text>
</comment>
<dbReference type="Gene3D" id="3.40.1410.10">
    <property type="entry name" value="Chorismate lyase-like"/>
    <property type="match status" value="1"/>
</dbReference>
<organism evidence="2 3">
    <name type="scientific">Dongia soli</name>
    <dbReference type="NCBI Taxonomy" id="600628"/>
    <lineage>
        <taxon>Bacteria</taxon>
        <taxon>Pseudomonadati</taxon>
        <taxon>Pseudomonadota</taxon>
        <taxon>Alphaproteobacteria</taxon>
        <taxon>Rhodospirillales</taxon>
        <taxon>Dongiaceae</taxon>
        <taxon>Dongia</taxon>
    </lineage>
</organism>
<protein>
    <recommendedName>
        <fullName evidence="4">Chorismate lyase</fullName>
    </recommendedName>
</protein>
<evidence type="ECO:0000313" key="3">
    <source>
        <dbReference type="Proteomes" id="UP001279642"/>
    </source>
</evidence>
<dbReference type="Proteomes" id="UP001279642">
    <property type="component" value="Unassembled WGS sequence"/>
</dbReference>
<proteinExistence type="predicted"/>
<evidence type="ECO:0008006" key="4">
    <source>
        <dbReference type="Google" id="ProtNLM"/>
    </source>
</evidence>
<keyword evidence="3" id="KW-1185">Reference proteome</keyword>
<accession>A0ABU5E783</accession>
<reference evidence="2 3" key="1">
    <citation type="journal article" date="2016" name="Antonie Van Leeuwenhoek">
        <title>Dongia soli sp. nov., isolated from soil from Dokdo, Korea.</title>
        <authorList>
            <person name="Kim D.U."/>
            <person name="Lee H."/>
            <person name="Kim H."/>
            <person name="Kim S.G."/>
            <person name="Ka J.O."/>
        </authorList>
    </citation>
    <scope>NUCLEOTIDE SEQUENCE [LARGE SCALE GENOMIC DNA]</scope>
    <source>
        <strain evidence="2 3">D78</strain>
    </source>
</reference>
<dbReference type="SUPFAM" id="SSF64288">
    <property type="entry name" value="Chorismate lyase-like"/>
    <property type="match status" value="1"/>
</dbReference>
<name>A0ABU5E783_9PROT</name>
<feature type="signal peptide" evidence="1">
    <location>
        <begin position="1"/>
        <end position="20"/>
    </location>
</feature>
<dbReference type="InterPro" id="IPR028978">
    <property type="entry name" value="Chorismate_lyase_/UTRA_dom_sf"/>
</dbReference>
<feature type="chain" id="PRO_5047062433" description="Chorismate lyase" evidence="1">
    <location>
        <begin position="21"/>
        <end position="227"/>
    </location>
</feature>
<gene>
    <name evidence="2" type="ORF">SMD27_03445</name>
</gene>
<sequence length="227" mass="24995">MRRSLHLSVFFLSIIFAASGATSRAAGPAPWPDQFETRLAALALLQSLNADLLSHDSATLTLDRWCADHHLASPAKIVAQLDRATKKTPTAEQRKLLQVSDSEPIRYRRVKLACGDHVLSEADNWYVPSRLTPAMNRQLDSSDIAFGRAVKALHFQRHTLSAKLLWSPLPTGWETGAQLPAATATLQVPSQVLQHQAFLTLPDGTPFSEVVETYTNEVLAFPLPPLQ</sequence>
<evidence type="ECO:0000256" key="1">
    <source>
        <dbReference type="SAM" id="SignalP"/>
    </source>
</evidence>